<keyword evidence="2" id="KW-0805">Transcription regulation</keyword>
<feature type="domain" description="Ner winged helix-turn-helix DNA-binding" evidence="5">
    <location>
        <begin position="13"/>
        <end position="84"/>
    </location>
</feature>
<dbReference type="OrthoDB" id="6692720at2"/>
<comment type="similarity">
    <text evidence="1">Belongs to the ner transcriptional regulatory family.</text>
</comment>
<dbReference type="InterPro" id="IPR010982">
    <property type="entry name" value="Lambda_DNA-bd_dom_sf"/>
</dbReference>
<proteinExistence type="inferred from homology"/>
<dbReference type="Proteomes" id="UP000017404">
    <property type="component" value="Unassembled WGS sequence"/>
</dbReference>
<name>V2UZB8_9GAMM</name>
<protein>
    <recommendedName>
        <fullName evidence="5">Ner winged helix-turn-helix DNA-binding domain-containing protein</fullName>
    </recommendedName>
</protein>
<gene>
    <name evidence="6" type="ORF">F990_03055</name>
</gene>
<comment type="caution">
    <text evidence="6">The sequence shown here is derived from an EMBL/GenBank/DDBJ whole genome shotgun (WGS) entry which is preliminary data.</text>
</comment>
<keyword evidence="7" id="KW-1185">Reference proteome</keyword>
<evidence type="ECO:0000256" key="2">
    <source>
        <dbReference type="ARBA" id="ARBA00023015"/>
    </source>
</evidence>
<dbReference type="Gene3D" id="1.10.260.40">
    <property type="entry name" value="lambda repressor-like DNA-binding domains"/>
    <property type="match status" value="1"/>
</dbReference>
<dbReference type="AlphaFoldDB" id="V2UZB8"/>
<dbReference type="Pfam" id="PF13693">
    <property type="entry name" value="HTH_35"/>
    <property type="match status" value="1"/>
</dbReference>
<evidence type="ECO:0000313" key="7">
    <source>
        <dbReference type="Proteomes" id="UP000017404"/>
    </source>
</evidence>
<dbReference type="RefSeq" id="WP_018678313.1">
    <property type="nucleotide sequence ID" value="NZ_AYEV01000038.1"/>
</dbReference>
<evidence type="ECO:0000313" key="6">
    <source>
        <dbReference type="EMBL" id="ESK54010.1"/>
    </source>
</evidence>
<dbReference type="EMBL" id="AYEV01000038">
    <property type="protein sequence ID" value="ESK54010.1"/>
    <property type="molecule type" value="Genomic_DNA"/>
</dbReference>
<reference evidence="6 7" key="1">
    <citation type="submission" date="2013-10" db="EMBL/GenBank/DDBJ databases">
        <title>The Genome Sequence of Acinetobacter tjernbergiae CIP107465.</title>
        <authorList>
            <consortium name="The Broad Institute Genomics Platform"/>
            <consortium name="The Broad Institute Genome Sequencing Center for Infectious Disease"/>
            <person name="Cerqueira G."/>
            <person name="Feldgarden M."/>
            <person name="Courvalin P."/>
            <person name="Grillot-Courvalin C."/>
            <person name="Clermont D."/>
            <person name="Rocha E."/>
            <person name="Yoon E.-J."/>
            <person name="Nemec A."/>
            <person name="Young S.K."/>
            <person name="Zeng Q."/>
            <person name="Gargeya S."/>
            <person name="Fitzgerald M."/>
            <person name="Abouelleil A."/>
            <person name="Alvarado L."/>
            <person name="Berlin A.M."/>
            <person name="Chapman S.B."/>
            <person name="Gainer-Dewar J."/>
            <person name="Goldberg J."/>
            <person name="Gnerre S."/>
            <person name="Griggs A."/>
            <person name="Gujja S."/>
            <person name="Hansen M."/>
            <person name="Howarth C."/>
            <person name="Imamovic A."/>
            <person name="Ireland A."/>
            <person name="Larimer J."/>
            <person name="McCowan C."/>
            <person name="Murphy C."/>
            <person name="Pearson M."/>
            <person name="Poon T.W."/>
            <person name="Priest M."/>
            <person name="Roberts A."/>
            <person name="Saif S."/>
            <person name="Shea T."/>
            <person name="Sykes S."/>
            <person name="Wortman J."/>
            <person name="Nusbaum C."/>
            <person name="Birren B."/>
        </authorList>
    </citation>
    <scope>NUCLEOTIDE SEQUENCE [LARGE SCALE GENOMIC DNA]</scope>
    <source>
        <strain evidence="6 7">CIP 107465</strain>
    </source>
</reference>
<dbReference type="SUPFAM" id="SSF47413">
    <property type="entry name" value="lambda repressor-like DNA-binding domains"/>
    <property type="match status" value="1"/>
</dbReference>
<dbReference type="STRING" id="202955.GCA_000759995_02057"/>
<dbReference type="eggNOG" id="ENOG502ZI1P">
    <property type="taxonomic scope" value="Bacteria"/>
</dbReference>
<keyword evidence="3" id="KW-0238">DNA-binding</keyword>
<dbReference type="PATRIC" id="fig|1120928.5.peg.3091"/>
<evidence type="ECO:0000256" key="4">
    <source>
        <dbReference type="ARBA" id="ARBA00023163"/>
    </source>
</evidence>
<evidence type="ECO:0000256" key="3">
    <source>
        <dbReference type="ARBA" id="ARBA00023125"/>
    </source>
</evidence>
<dbReference type="InterPro" id="IPR038722">
    <property type="entry name" value="Ner_HTH_dom"/>
</dbReference>
<dbReference type="GO" id="GO:0003677">
    <property type="term" value="F:DNA binding"/>
    <property type="evidence" value="ECO:0007669"/>
    <property type="project" value="UniProtKB-KW"/>
</dbReference>
<evidence type="ECO:0000259" key="5">
    <source>
        <dbReference type="Pfam" id="PF13693"/>
    </source>
</evidence>
<sequence>MGAITQNPSEQIWDRYSIKAAICRKGGSLAALARVHQMPESSIRSALIKPSLEAERVISNFLEKPLFELFPERWTTDNKRIYPRYNKSECK</sequence>
<evidence type="ECO:0000256" key="1">
    <source>
        <dbReference type="ARBA" id="ARBA00006157"/>
    </source>
</evidence>
<organism evidence="6 7">
    <name type="scientific">Acinetobacter tjernbergiae DSM 14971 = CIP 107465</name>
    <dbReference type="NCBI Taxonomy" id="1120928"/>
    <lineage>
        <taxon>Bacteria</taxon>
        <taxon>Pseudomonadati</taxon>
        <taxon>Pseudomonadota</taxon>
        <taxon>Gammaproteobacteria</taxon>
        <taxon>Moraxellales</taxon>
        <taxon>Moraxellaceae</taxon>
        <taxon>Acinetobacter</taxon>
    </lineage>
</organism>
<accession>V2UZB8</accession>
<keyword evidence="4" id="KW-0804">Transcription</keyword>